<keyword evidence="3 6" id="KW-0812">Transmembrane</keyword>
<feature type="transmembrane region" description="Helical" evidence="6">
    <location>
        <begin position="69"/>
        <end position="94"/>
    </location>
</feature>
<reference evidence="7" key="2">
    <citation type="submission" date="2023-01" db="EMBL/GenBank/DDBJ databases">
        <title>Draft genome sequence of Portibacter lacus strain NBRC 108769.</title>
        <authorList>
            <person name="Sun Q."/>
            <person name="Mori K."/>
        </authorList>
    </citation>
    <scope>NUCLEOTIDE SEQUENCE</scope>
    <source>
        <strain evidence="7">NBRC 108769</strain>
    </source>
</reference>
<feature type="transmembrane region" description="Helical" evidence="6">
    <location>
        <begin position="149"/>
        <end position="169"/>
    </location>
</feature>
<evidence type="ECO:0008006" key="9">
    <source>
        <dbReference type="Google" id="ProtNLM"/>
    </source>
</evidence>
<name>A0AA37WE03_9BACT</name>
<keyword evidence="8" id="KW-1185">Reference proteome</keyword>
<keyword evidence="4 6" id="KW-1133">Transmembrane helix</keyword>
<evidence type="ECO:0000256" key="4">
    <source>
        <dbReference type="ARBA" id="ARBA00022989"/>
    </source>
</evidence>
<evidence type="ECO:0000313" key="8">
    <source>
        <dbReference type="Proteomes" id="UP001156666"/>
    </source>
</evidence>
<evidence type="ECO:0000256" key="3">
    <source>
        <dbReference type="ARBA" id="ARBA00022692"/>
    </source>
</evidence>
<feature type="transmembrane region" description="Helical" evidence="6">
    <location>
        <begin position="291"/>
        <end position="320"/>
    </location>
</feature>
<dbReference type="InterPro" id="IPR022791">
    <property type="entry name" value="L-PG_synthase/AglD"/>
</dbReference>
<evidence type="ECO:0000313" key="7">
    <source>
        <dbReference type="EMBL" id="GLR16602.1"/>
    </source>
</evidence>
<evidence type="ECO:0000256" key="2">
    <source>
        <dbReference type="ARBA" id="ARBA00022475"/>
    </source>
</evidence>
<sequence>MLIGIGVVVFLLWKQFDRSAFNDIEWGIWTLGWLMLGVFFYVIRHLAYAARLVILSDNVFSWRKAIQLIFIWEFSTAVSPTSLGGSAVAMFFLSQEKIKTAKAVTIVLYSVVLDTLFFVISLPLLYIILGPLVIRPEMETLFDINGYGITFLFVFFAMMTYGFVFYYGLFHRPDQIKKLLNFIGNRKILRRFKKKIINTGIDIEKSSKTLRAKSPLFHLKAILSTFTAWFFKFTLIFCVIYAFIHDLPRTFYNTAMIYGRYETMFTITAASPTPGGSGLAEYLFGGFYSDYVPITLAVVIAFAWRLIAYYTYLFAGVIIVPQWIRKIYKKNKLSL</sequence>
<dbReference type="EMBL" id="BSOH01000006">
    <property type="protein sequence ID" value="GLR16602.1"/>
    <property type="molecule type" value="Genomic_DNA"/>
</dbReference>
<feature type="transmembrane region" description="Helical" evidence="6">
    <location>
        <begin position="26"/>
        <end position="49"/>
    </location>
</feature>
<keyword evidence="2" id="KW-1003">Cell membrane</keyword>
<proteinExistence type="predicted"/>
<feature type="transmembrane region" description="Helical" evidence="6">
    <location>
        <begin position="106"/>
        <end position="129"/>
    </location>
</feature>
<dbReference type="AlphaFoldDB" id="A0AA37WE03"/>
<feature type="transmembrane region" description="Helical" evidence="6">
    <location>
        <begin position="221"/>
        <end position="244"/>
    </location>
</feature>
<dbReference type="NCBIfam" id="TIGR00374">
    <property type="entry name" value="flippase-like domain"/>
    <property type="match status" value="1"/>
</dbReference>
<gene>
    <name evidence="7" type="ORF">GCM10007940_12170</name>
</gene>
<dbReference type="PANTHER" id="PTHR37693">
    <property type="entry name" value="PHOSPHATIDYLGLYCEROL LYSYLTRANSFERASE"/>
    <property type="match status" value="1"/>
</dbReference>
<keyword evidence="5 6" id="KW-0472">Membrane</keyword>
<dbReference type="Pfam" id="PF03706">
    <property type="entry name" value="LPG_synthase_TM"/>
    <property type="match status" value="1"/>
</dbReference>
<comment type="caution">
    <text evidence="7">The sequence shown here is derived from an EMBL/GenBank/DDBJ whole genome shotgun (WGS) entry which is preliminary data.</text>
</comment>
<dbReference type="GO" id="GO:0005886">
    <property type="term" value="C:plasma membrane"/>
    <property type="evidence" value="ECO:0007669"/>
    <property type="project" value="UniProtKB-SubCell"/>
</dbReference>
<reference evidence="7" key="1">
    <citation type="journal article" date="2014" name="Int. J. Syst. Evol. Microbiol.">
        <title>Complete genome sequence of Corynebacterium casei LMG S-19264T (=DSM 44701T), isolated from a smear-ripened cheese.</title>
        <authorList>
            <consortium name="US DOE Joint Genome Institute (JGI-PGF)"/>
            <person name="Walter F."/>
            <person name="Albersmeier A."/>
            <person name="Kalinowski J."/>
            <person name="Ruckert C."/>
        </authorList>
    </citation>
    <scope>NUCLEOTIDE SEQUENCE</scope>
    <source>
        <strain evidence="7">NBRC 108769</strain>
    </source>
</reference>
<organism evidence="7 8">
    <name type="scientific">Portibacter lacus</name>
    <dbReference type="NCBI Taxonomy" id="1099794"/>
    <lineage>
        <taxon>Bacteria</taxon>
        <taxon>Pseudomonadati</taxon>
        <taxon>Bacteroidota</taxon>
        <taxon>Saprospiria</taxon>
        <taxon>Saprospirales</taxon>
        <taxon>Haliscomenobacteraceae</taxon>
        <taxon>Portibacter</taxon>
    </lineage>
</organism>
<comment type="subcellular location">
    <subcellularLocation>
        <location evidence="1">Cell membrane</location>
        <topology evidence="1">Multi-pass membrane protein</topology>
    </subcellularLocation>
</comment>
<evidence type="ECO:0000256" key="1">
    <source>
        <dbReference type="ARBA" id="ARBA00004651"/>
    </source>
</evidence>
<evidence type="ECO:0000256" key="6">
    <source>
        <dbReference type="SAM" id="Phobius"/>
    </source>
</evidence>
<dbReference type="PANTHER" id="PTHR37693:SF1">
    <property type="entry name" value="INTEGRAL MEMBRANE PROTEIN"/>
    <property type="match status" value="1"/>
</dbReference>
<evidence type="ECO:0000256" key="5">
    <source>
        <dbReference type="ARBA" id="ARBA00023136"/>
    </source>
</evidence>
<dbReference type="Proteomes" id="UP001156666">
    <property type="component" value="Unassembled WGS sequence"/>
</dbReference>
<accession>A0AA37WE03</accession>
<protein>
    <recommendedName>
        <fullName evidence="9">TIGR00374 family protein</fullName>
    </recommendedName>
</protein>